<name>A0A1S2VJV9_9BACT</name>
<dbReference type="OrthoDB" id="7057889at2"/>
<dbReference type="EMBL" id="MORL01000008">
    <property type="protein sequence ID" value="OIN58108.1"/>
    <property type="molecule type" value="Genomic_DNA"/>
</dbReference>
<comment type="caution">
    <text evidence="1">The sequence shown here is derived from an EMBL/GenBank/DDBJ whole genome shotgun (WGS) entry which is preliminary data.</text>
</comment>
<reference evidence="1 2" key="1">
    <citation type="submission" date="2016-10" db="EMBL/GenBank/DDBJ databases">
        <title>Arsenicibacter rosenii gen. nov., sp. nov., an efficient arsenic-methylating bacterium isolated from an arsenic-contaminated paddy soil.</title>
        <authorList>
            <person name="Huang K."/>
        </authorList>
    </citation>
    <scope>NUCLEOTIDE SEQUENCE [LARGE SCALE GENOMIC DNA]</scope>
    <source>
        <strain evidence="1 2">SM-1</strain>
    </source>
</reference>
<evidence type="ECO:0000313" key="1">
    <source>
        <dbReference type="EMBL" id="OIN58108.1"/>
    </source>
</evidence>
<organism evidence="1 2">
    <name type="scientific">Arsenicibacter rosenii</name>
    <dbReference type="NCBI Taxonomy" id="1750698"/>
    <lineage>
        <taxon>Bacteria</taxon>
        <taxon>Pseudomonadati</taxon>
        <taxon>Bacteroidota</taxon>
        <taxon>Cytophagia</taxon>
        <taxon>Cytophagales</taxon>
        <taxon>Spirosomataceae</taxon>
        <taxon>Arsenicibacter</taxon>
    </lineage>
</organism>
<sequence>MLRGYVQQIAPTPDRRQYRATVSLPDGLLTTHTAGKPLRFRPELTGTADIITDNRRLLEQAFTGLRGLLRDKASF</sequence>
<accession>A0A1S2VJV9</accession>
<dbReference type="Proteomes" id="UP000181790">
    <property type="component" value="Unassembled WGS sequence"/>
</dbReference>
<dbReference type="RefSeq" id="WP_071504258.1">
    <property type="nucleotide sequence ID" value="NZ_MORL01000008.1"/>
</dbReference>
<keyword evidence="2" id="KW-1185">Reference proteome</keyword>
<gene>
    <name evidence="1" type="ORF">BLX24_16410</name>
</gene>
<evidence type="ECO:0000313" key="2">
    <source>
        <dbReference type="Proteomes" id="UP000181790"/>
    </source>
</evidence>
<dbReference type="AlphaFoldDB" id="A0A1S2VJV9"/>
<proteinExistence type="predicted"/>
<protein>
    <submittedName>
        <fullName evidence="1">Uncharacterized protein</fullName>
    </submittedName>
</protein>